<keyword evidence="6 8" id="KW-0408">Iron</keyword>
<dbReference type="OrthoDB" id="4258484at2"/>
<protein>
    <submittedName>
        <fullName evidence="10">Cytochrome P450</fullName>
    </submittedName>
</protein>
<sequence length="440" mass="49557">MNPDLSAFPGDNGFPFIGHTLAFIRNPRLLAADRFRRHGEVSRVNIAGNRGVLLLGPDANEFLTLDREKVLSSRAAYEPFLKDTFPDALGLLDFDEHAHHRRILQSAFKKDAMLDYVDLLQDSAAAAIESWRPSSPFLFAPQVKLLLFNQAALLFMGESQGEEAARLIGHYTRAAAGTVALIRLMIPGTAYWRAVRSSLLLRRILQDKIPGKRANPGRDLFSHLCFARSEEGEVFTDDQIVKHMLGLMSAAHETTTSAIVAMAYALAKYPEAQERVRTEIREAVGDGAPSYEALDALAFTTRVFQECLRLWGSSHTMPRKALRDVVYKNYTIPAGTMVFISPSFVHRQPEFWTEPDRFDPERFGDGRKEHRQHRHLFMPFGGGAHKCIGMHLAELQLKIFFVNLLRRYRLALPDPAYEMKTKYVPVPESADGLPLLLTPV</sequence>
<dbReference type="PRINTS" id="PR00385">
    <property type="entry name" value="P450"/>
</dbReference>
<comment type="cofactor">
    <cofactor evidence="1 8">
        <name>heme</name>
        <dbReference type="ChEBI" id="CHEBI:30413"/>
    </cofactor>
</comment>
<dbReference type="EMBL" id="SHKX01000010">
    <property type="protein sequence ID" value="RZU48044.1"/>
    <property type="molecule type" value="Genomic_DNA"/>
</dbReference>
<dbReference type="PRINTS" id="PR00463">
    <property type="entry name" value="EP450I"/>
</dbReference>
<name>A0A4Q7ZCV5_9GAMM</name>
<dbReference type="SUPFAM" id="SSF48264">
    <property type="entry name" value="Cytochrome P450"/>
    <property type="match status" value="1"/>
</dbReference>
<comment type="similarity">
    <text evidence="2 9">Belongs to the cytochrome P450 family.</text>
</comment>
<organism evidence="10 11">
    <name type="scientific">Fluviicoccus keumensis</name>
    <dbReference type="NCBI Taxonomy" id="1435465"/>
    <lineage>
        <taxon>Bacteria</taxon>
        <taxon>Pseudomonadati</taxon>
        <taxon>Pseudomonadota</taxon>
        <taxon>Gammaproteobacteria</taxon>
        <taxon>Moraxellales</taxon>
        <taxon>Moraxellaceae</taxon>
        <taxon>Fluviicoccus</taxon>
    </lineage>
</organism>
<dbReference type="PROSITE" id="PS00086">
    <property type="entry name" value="CYTOCHROME_P450"/>
    <property type="match status" value="1"/>
</dbReference>
<accession>A0A4Q7ZCV5</accession>
<dbReference type="PANTHER" id="PTHR24286:SF24">
    <property type="entry name" value="LANOSTEROL 14-ALPHA DEMETHYLASE"/>
    <property type="match status" value="1"/>
</dbReference>
<dbReference type="RefSeq" id="WP_130411311.1">
    <property type="nucleotide sequence ID" value="NZ_SHKX01000010.1"/>
</dbReference>
<dbReference type="InterPro" id="IPR036396">
    <property type="entry name" value="Cyt_P450_sf"/>
</dbReference>
<reference evidence="10 11" key="1">
    <citation type="submission" date="2019-02" db="EMBL/GenBank/DDBJ databases">
        <title>Genomic Encyclopedia of Type Strains, Phase IV (KMG-IV): sequencing the most valuable type-strain genomes for metagenomic binning, comparative biology and taxonomic classification.</title>
        <authorList>
            <person name="Goeker M."/>
        </authorList>
    </citation>
    <scope>NUCLEOTIDE SEQUENCE [LARGE SCALE GENOMIC DNA]</scope>
    <source>
        <strain evidence="10 11">DSM 105135</strain>
    </source>
</reference>
<dbReference type="GO" id="GO:0005506">
    <property type="term" value="F:iron ion binding"/>
    <property type="evidence" value="ECO:0007669"/>
    <property type="project" value="InterPro"/>
</dbReference>
<evidence type="ECO:0000256" key="5">
    <source>
        <dbReference type="ARBA" id="ARBA00023002"/>
    </source>
</evidence>
<keyword evidence="5 9" id="KW-0560">Oxidoreductase</keyword>
<keyword evidence="3 8" id="KW-0349">Heme</keyword>
<comment type="caution">
    <text evidence="10">The sequence shown here is derived from an EMBL/GenBank/DDBJ whole genome shotgun (WGS) entry which is preliminary data.</text>
</comment>
<dbReference type="Pfam" id="PF00067">
    <property type="entry name" value="p450"/>
    <property type="match status" value="1"/>
</dbReference>
<dbReference type="Gene3D" id="1.10.630.10">
    <property type="entry name" value="Cytochrome P450"/>
    <property type="match status" value="1"/>
</dbReference>
<evidence type="ECO:0000256" key="9">
    <source>
        <dbReference type="RuleBase" id="RU000461"/>
    </source>
</evidence>
<evidence type="ECO:0000256" key="6">
    <source>
        <dbReference type="ARBA" id="ARBA00023004"/>
    </source>
</evidence>
<dbReference type="GO" id="GO:0016125">
    <property type="term" value="P:sterol metabolic process"/>
    <property type="evidence" value="ECO:0007669"/>
    <property type="project" value="TreeGrafter"/>
</dbReference>
<feature type="binding site" description="axial binding residue" evidence="8">
    <location>
        <position position="387"/>
    </location>
    <ligand>
        <name>heme</name>
        <dbReference type="ChEBI" id="CHEBI:30413"/>
    </ligand>
    <ligandPart>
        <name>Fe</name>
        <dbReference type="ChEBI" id="CHEBI:18248"/>
    </ligandPart>
</feature>
<evidence type="ECO:0000256" key="8">
    <source>
        <dbReference type="PIRSR" id="PIRSR602401-1"/>
    </source>
</evidence>
<keyword evidence="11" id="KW-1185">Reference proteome</keyword>
<dbReference type="InterPro" id="IPR017972">
    <property type="entry name" value="Cyt_P450_CS"/>
</dbReference>
<evidence type="ECO:0000313" key="10">
    <source>
        <dbReference type="EMBL" id="RZU48044.1"/>
    </source>
</evidence>
<dbReference type="InterPro" id="IPR001128">
    <property type="entry name" value="Cyt_P450"/>
</dbReference>
<dbReference type="PANTHER" id="PTHR24286">
    <property type="entry name" value="CYTOCHROME P450 26"/>
    <property type="match status" value="1"/>
</dbReference>
<evidence type="ECO:0000256" key="3">
    <source>
        <dbReference type="ARBA" id="ARBA00022617"/>
    </source>
</evidence>
<gene>
    <name evidence="10" type="ORF">EV700_1015</name>
</gene>
<dbReference type="AlphaFoldDB" id="A0A4Q7ZCV5"/>
<proteinExistence type="inferred from homology"/>
<evidence type="ECO:0000256" key="1">
    <source>
        <dbReference type="ARBA" id="ARBA00001971"/>
    </source>
</evidence>
<evidence type="ECO:0000256" key="2">
    <source>
        <dbReference type="ARBA" id="ARBA00010617"/>
    </source>
</evidence>
<keyword evidence="4 8" id="KW-0479">Metal-binding</keyword>
<dbReference type="Proteomes" id="UP000292423">
    <property type="component" value="Unassembled WGS sequence"/>
</dbReference>
<dbReference type="GO" id="GO:0004497">
    <property type="term" value="F:monooxygenase activity"/>
    <property type="evidence" value="ECO:0007669"/>
    <property type="project" value="UniProtKB-KW"/>
</dbReference>
<evidence type="ECO:0000256" key="7">
    <source>
        <dbReference type="ARBA" id="ARBA00023033"/>
    </source>
</evidence>
<evidence type="ECO:0000256" key="4">
    <source>
        <dbReference type="ARBA" id="ARBA00022723"/>
    </source>
</evidence>
<dbReference type="GO" id="GO:0020037">
    <property type="term" value="F:heme binding"/>
    <property type="evidence" value="ECO:0007669"/>
    <property type="project" value="InterPro"/>
</dbReference>
<dbReference type="GO" id="GO:0016705">
    <property type="term" value="F:oxidoreductase activity, acting on paired donors, with incorporation or reduction of molecular oxygen"/>
    <property type="evidence" value="ECO:0007669"/>
    <property type="project" value="InterPro"/>
</dbReference>
<dbReference type="InterPro" id="IPR002401">
    <property type="entry name" value="Cyt_P450_E_grp-I"/>
</dbReference>
<evidence type="ECO:0000313" key="11">
    <source>
        <dbReference type="Proteomes" id="UP000292423"/>
    </source>
</evidence>
<keyword evidence="7 9" id="KW-0503">Monooxygenase</keyword>